<proteinExistence type="inferred from homology"/>
<reference evidence="7" key="1">
    <citation type="journal article" date="2020" name="Stud. Mycol.">
        <title>101 Dothideomycetes genomes: a test case for predicting lifestyles and emergence of pathogens.</title>
        <authorList>
            <person name="Haridas S."/>
            <person name="Albert R."/>
            <person name="Binder M."/>
            <person name="Bloem J."/>
            <person name="Labutti K."/>
            <person name="Salamov A."/>
            <person name="Andreopoulos B."/>
            <person name="Baker S."/>
            <person name="Barry K."/>
            <person name="Bills G."/>
            <person name="Bluhm B."/>
            <person name="Cannon C."/>
            <person name="Castanera R."/>
            <person name="Culley D."/>
            <person name="Daum C."/>
            <person name="Ezra D."/>
            <person name="Gonzalez J."/>
            <person name="Henrissat B."/>
            <person name="Kuo A."/>
            <person name="Liang C."/>
            <person name="Lipzen A."/>
            <person name="Lutzoni F."/>
            <person name="Magnuson J."/>
            <person name="Mondo S."/>
            <person name="Nolan M."/>
            <person name="Ohm R."/>
            <person name="Pangilinan J."/>
            <person name="Park H.-J."/>
            <person name="Ramirez L."/>
            <person name="Alfaro M."/>
            <person name="Sun H."/>
            <person name="Tritt A."/>
            <person name="Yoshinaga Y."/>
            <person name="Zwiers L.-H."/>
            <person name="Turgeon B."/>
            <person name="Goodwin S."/>
            <person name="Spatafora J."/>
            <person name="Crous P."/>
            <person name="Grigoriev I."/>
        </authorList>
    </citation>
    <scope>NUCLEOTIDE SEQUENCE</scope>
    <source>
        <strain evidence="7">CBS 121167</strain>
    </source>
</reference>
<evidence type="ECO:0000256" key="3">
    <source>
        <dbReference type="ARBA" id="ARBA00012556"/>
    </source>
</evidence>
<name>A0A6A6B4B9_9PEZI</name>
<protein>
    <recommendedName>
        <fullName evidence="3 6">Arabinogalactan endo-beta-1,4-galactanase</fullName>
        <ecNumber evidence="3 6">3.2.1.89</ecNumber>
    </recommendedName>
</protein>
<dbReference type="GeneID" id="54296855"/>
<gene>
    <name evidence="7" type="ORF">K452DRAFT_278241</name>
</gene>
<evidence type="ECO:0000256" key="6">
    <source>
        <dbReference type="RuleBase" id="RU361192"/>
    </source>
</evidence>
<keyword evidence="6" id="KW-0732">Signal</keyword>
<dbReference type="GO" id="GO:0045490">
    <property type="term" value="P:pectin catabolic process"/>
    <property type="evidence" value="ECO:0007669"/>
    <property type="project" value="TreeGrafter"/>
</dbReference>
<dbReference type="GO" id="GO:0015926">
    <property type="term" value="F:glucosidase activity"/>
    <property type="evidence" value="ECO:0007669"/>
    <property type="project" value="InterPro"/>
</dbReference>
<dbReference type="PANTHER" id="PTHR34983">
    <property type="entry name" value="ARABINOGALACTAN ENDO-BETA-1,4-GALACTANASE A"/>
    <property type="match status" value="1"/>
</dbReference>
<keyword evidence="8" id="KW-1185">Reference proteome</keyword>
<dbReference type="PANTHER" id="PTHR34983:SF1">
    <property type="entry name" value="ARABINOGALACTAN ENDO-BETA-1,4-GALACTANASE A"/>
    <property type="match status" value="1"/>
</dbReference>
<evidence type="ECO:0000256" key="4">
    <source>
        <dbReference type="ARBA" id="ARBA00022801"/>
    </source>
</evidence>
<evidence type="ECO:0000256" key="2">
    <source>
        <dbReference type="ARBA" id="ARBA00010687"/>
    </source>
</evidence>
<dbReference type="AlphaFoldDB" id="A0A6A6B4B9"/>
<evidence type="ECO:0000313" key="8">
    <source>
        <dbReference type="Proteomes" id="UP000799438"/>
    </source>
</evidence>
<dbReference type="RefSeq" id="XP_033393316.1">
    <property type="nucleotide sequence ID" value="XM_033539359.1"/>
</dbReference>
<dbReference type="InterPro" id="IPR017853">
    <property type="entry name" value="GH"/>
</dbReference>
<dbReference type="Pfam" id="PF07745">
    <property type="entry name" value="Glyco_hydro_53"/>
    <property type="match status" value="1"/>
</dbReference>
<organism evidence="7 8">
    <name type="scientific">Aplosporella prunicola CBS 121167</name>
    <dbReference type="NCBI Taxonomy" id="1176127"/>
    <lineage>
        <taxon>Eukaryota</taxon>
        <taxon>Fungi</taxon>
        <taxon>Dikarya</taxon>
        <taxon>Ascomycota</taxon>
        <taxon>Pezizomycotina</taxon>
        <taxon>Dothideomycetes</taxon>
        <taxon>Dothideomycetes incertae sedis</taxon>
        <taxon>Botryosphaeriales</taxon>
        <taxon>Aplosporellaceae</taxon>
        <taxon>Aplosporella</taxon>
    </lineage>
</organism>
<dbReference type="Proteomes" id="UP000799438">
    <property type="component" value="Unassembled WGS sequence"/>
</dbReference>
<dbReference type="InterPro" id="IPR011683">
    <property type="entry name" value="Glyco_hydro_53"/>
</dbReference>
<dbReference type="Gene3D" id="3.20.20.80">
    <property type="entry name" value="Glycosidases"/>
    <property type="match status" value="1"/>
</dbReference>
<keyword evidence="5 6" id="KW-0326">Glycosidase</keyword>
<accession>A0A6A6B4B9</accession>
<feature type="signal peptide" evidence="6">
    <location>
        <begin position="1"/>
        <end position="19"/>
    </location>
</feature>
<dbReference type="SUPFAM" id="SSF51445">
    <property type="entry name" value="(Trans)glycosidases"/>
    <property type="match status" value="1"/>
</dbReference>
<dbReference type="EMBL" id="ML995501">
    <property type="protein sequence ID" value="KAF2137601.1"/>
    <property type="molecule type" value="Genomic_DNA"/>
</dbReference>
<sequence>MRIPDIFTLGSLLVSAVAAAPSGGRPFFYKGHDLSSLRILEDSGTIYKDTARNNATRPVEDILGDGGMNTVRLRLWVDPLDGSYNLAYTLDLAKRFHDKGYRIYLDYHFSDTWADPQHNNAPAAWPTTLDGLTSTLRSYVNSTLLAFTDAGIDLSLVSLGNEIRHGMLWPLGYVDVDTQSAAARTANFTQLAALWAAARGGVDDAVAVGVSKPEIMVHIDNGWNATLQEAWFDALTGSGIASSKDWDVLGFSFYPFYGTAATFDNLQKTLDAVAEKYGKPVHVVETDYPVQCDGADAPALSEPEVPVSAEGQLEWVREVIDVVRKVPKGLGQGVHYWEPAWLNSTSLGSSCQDAILFDADWSLWPKSTGYSRKSVDMFKY</sequence>
<evidence type="ECO:0000313" key="7">
    <source>
        <dbReference type="EMBL" id="KAF2137601.1"/>
    </source>
</evidence>
<keyword evidence="4 6" id="KW-0378">Hydrolase</keyword>
<comment type="similarity">
    <text evidence="2 6">Belongs to the glycosyl hydrolase 53 family.</text>
</comment>
<comment type="catalytic activity">
    <reaction evidence="1 6">
        <text>The enzyme specifically hydrolyzes (1-&gt;4)-beta-D-galactosidic linkages in type I arabinogalactans.</text>
        <dbReference type="EC" id="3.2.1.89"/>
    </reaction>
</comment>
<feature type="chain" id="PRO_5025711405" description="Arabinogalactan endo-beta-1,4-galactanase" evidence="6">
    <location>
        <begin position="20"/>
        <end position="380"/>
    </location>
</feature>
<dbReference type="GO" id="GO:0031218">
    <property type="term" value="F:arabinogalactan endo-1,4-beta-galactosidase activity"/>
    <property type="evidence" value="ECO:0007669"/>
    <property type="project" value="UniProtKB-EC"/>
</dbReference>
<dbReference type="OrthoDB" id="110914at2759"/>
<evidence type="ECO:0000256" key="1">
    <source>
        <dbReference type="ARBA" id="ARBA00001695"/>
    </source>
</evidence>
<dbReference type="EC" id="3.2.1.89" evidence="3 6"/>
<evidence type="ECO:0000256" key="5">
    <source>
        <dbReference type="ARBA" id="ARBA00023295"/>
    </source>
</evidence>